<evidence type="ECO:0000256" key="1">
    <source>
        <dbReference type="ARBA" id="ARBA00022723"/>
    </source>
</evidence>
<dbReference type="PROSITE" id="PS51318">
    <property type="entry name" value="TAT"/>
    <property type="match status" value="1"/>
</dbReference>
<dbReference type="HOGENOM" id="CLU_009100_5_2_10"/>
<sequence>MKSFTRRDFLQALALLGISTGIEALLPAYARSRPRVPAPRRPRRGPVTYDLTIAETPIRIGGRRAKATTINGTVPGPLLRFREGDEVIIRVTNRLKEDTSIHWHGVLVPFDMDGVPGVSFPGIKPGETFTYRFRLRQHGTYWYHSHSGLQEQTGIYGPLIIDPAEEPYPYDREYVIVLSDWTFENPYRVLARLRKYPGYYNFQRRTLANLFEEAREMGFWKALKDRLSWGRMRMGATDIVDITGATYTYLMNGHAPEDNWTALFRPGERVRLRFINAAAGSIFDVRIPGLPMTVIQADGQYVQAVTVDEFRIGIAETYDVIVEPKEEQAYTIFAESMDRSGYARGTLAPREGMEGPIPPLRKRPLRTHADMGMVHEGHEGHAGMPHEAMAAPTEHRGHQMPADTTGHHMHGGHDHHGGHAMMAGMMGGVGQPPGMPPEAQPHGDDTHGPGNAAVPMITRSRLHEPGVGLGEDGWRVLVYTDLKSLHPREDFRPPTREIELHLTGNMERFLWGIDGKTYSEAPEPIRLRYGERVRLVLVNDTMMEHPMHLHGMWMELENGHGRHIPRKHTILVKPAERLSVLITPDEPGPWVFHCHILYHMEMGMFRVFEVSEPETATRTSS</sequence>
<evidence type="ECO:0000256" key="2">
    <source>
        <dbReference type="ARBA" id="ARBA00023002"/>
    </source>
</evidence>
<dbReference type="InterPro" id="IPR034282">
    <property type="entry name" value="CuRO_2_CopA"/>
</dbReference>
<evidence type="ECO:0000259" key="5">
    <source>
        <dbReference type="Pfam" id="PF07731"/>
    </source>
</evidence>
<gene>
    <name evidence="7" type="ordered locus">Rmar_1375</name>
</gene>
<dbReference type="RefSeq" id="WP_012843875.1">
    <property type="nucleotide sequence ID" value="NC_013501.1"/>
</dbReference>
<dbReference type="GO" id="GO:0005507">
    <property type="term" value="F:copper ion binding"/>
    <property type="evidence" value="ECO:0007669"/>
    <property type="project" value="InterPro"/>
</dbReference>
<dbReference type="CDD" id="cd13896">
    <property type="entry name" value="CuRO_3_CopA"/>
    <property type="match status" value="1"/>
</dbReference>
<name>D0MIF6_RHOM4</name>
<evidence type="ECO:0000313" key="8">
    <source>
        <dbReference type="Proteomes" id="UP000002221"/>
    </source>
</evidence>
<dbReference type="PROSITE" id="PS00079">
    <property type="entry name" value="MULTICOPPER_OXIDASE1"/>
    <property type="match status" value="1"/>
</dbReference>
<protein>
    <submittedName>
        <fullName evidence="7">Copper-resistance protein, CopA family</fullName>
    </submittedName>
</protein>
<dbReference type="InterPro" id="IPR001117">
    <property type="entry name" value="Cu-oxidase_2nd"/>
</dbReference>
<dbReference type="AlphaFoldDB" id="D0MIF6"/>
<dbReference type="GO" id="GO:0016491">
    <property type="term" value="F:oxidoreductase activity"/>
    <property type="evidence" value="ECO:0007669"/>
    <property type="project" value="UniProtKB-KW"/>
</dbReference>
<dbReference type="InterPro" id="IPR006376">
    <property type="entry name" value="Cu-R_CopA"/>
</dbReference>
<dbReference type="InterPro" id="IPR033138">
    <property type="entry name" value="Cu_oxidase_CS"/>
</dbReference>
<feature type="domain" description="Plastocyanin-like" evidence="4">
    <location>
        <begin position="243"/>
        <end position="338"/>
    </location>
</feature>
<dbReference type="EMBL" id="CP001807">
    <property type="protein sequence ID" value="ACY48264.1"/>
    <property type="molecule type" value="Genomic_DNA"/>
</dbReference>
<dbReference type="InterPro" id="IPR002355">
    <property type="entry name" value="Cu_oxidase_Cu_BS"/>
</dbReference>
<dbReference type="Pfam" id="PF07732">
    <property type="entry name" value="Cu-oxidase_3"/>
    <property type="match status" value="1"/>
</dbReference>
<feature type="domain" description="Plastocyanin-like" evidence="6">
    <location>
        <begin position="58"/>
        <end position="165"/>
    </location>
</feature>
<dbReference type="GO" id="GO:0042597">
    <property type="term" value="C:periplasmic space"/>
    <property type="evidence" value="ECO:0007669"/>
    <property type="project" value="InterPro"/>
</dbReference>
<organism evidence="7 8">
    <name type="scientific">Rhodothermus marinus (strain ATCC 43812 / DSM 4252 / R-10)</name>
    <name type="common">Rhodothermus obamensis</name>
    <dbReference type="NCBI Taxonomy" id="518766"/>
    <lineage>
        <taxon>Bacteria</taxon>
        <taxon>Pseudomonadati</taxon>
        <taxon>Rhodothermota</taxon>
        <taxon>Rhodothermia</taxon>
        <taxon>Rhodothermales</taxon>
        <taxon>Rhodothermaceae</taxon>
        <taxon>Rhodothermus</taxon>
    </lineage>
</organism>
<feature type="domain" description="Plastocyanin-like" evidence="5">
    <location>
        <begin position="492"/>
        <end position="612"/>
    </location>
</feature>
<evidence type="ECO:0000259" key="6">
    <source>
        <dbReference type="Pfam" id="PF07732"/>
    </source>
</evidence>
<dbReference type="PROSITE" id="PS00080">
    <property type="entry name" value="MULTICOPPER_OXIDASE2"/>
    <property type="match status" value="1"/>
</dbReference>
<dbReference type="Gene3D" id="2.60.40.420">
    <property type="entry name" value="Cupredoxins - blue copper proteins"/>
    <property type="match status" value="3"/>
</dbReference>
<dbReference type="PANTHER" id="PTHR11709:SF394">
    <property type="entry name" value="FI03373P-RELATED"/>
    <property type="match status" value="1"/>
</dbReference>
<dbReference type="InterPro" id="IPR011707">
    <property type="entry name" value="Cu-oxidase-like_N"/>
</dbReference>
<dbReference type="CDD" id="cd13848">
    <property type="entry name" value="CuRO_1_CopA"/>
    <property type="match status" value="1"/>
</dbReference>
<evidence type="ECO:0000256" key="3">
    <source>
        <dbReference type="ARBA" id="ARBA00023008"/>
    </source>
</evidence>
<dbReference type="OrthoDB" id="9757546at2"/>
<proteinExistence type="predicted"/>
<dbReference type="Proteomes" id="UP000002221">
    <property type="component" value="Chromosome"/>
</dbReference>
<dbReference type="eggNOG" id="COG2132">
    <property type="taxonomic scope" value="Bacteria"/>
</dbReference>
<dbReference type="InterPro" id="IPR008972">
    <property type="entry name" value="Cupredoxin"/>
</dbReference>
<dbReference type="InterPro" id="IPR045087">
    <property type="entry name" value="Cu-oxidase_fam"/>
</dbReference>
<dbReference type="Pfam" id="PF07731">
    <property type="entry name" value="Cu-oxidase_2"/>
    <property type="match status" value="1"/>
</dbReference>
<keyword evidence="2" id="KW-0560">Oxidoreductase</keyword>
<reference evidence="7 8" key="1">
    <citation type="journal article" date="2009" name="Stand. Genomic Sci.">
        <title>Complete genome sequence of Rhodothermus marinus type strain (R-10).</title>
        <authorList>
            <person name="Nolan M."/>
            <person name="Tindall B.J."/>
            <person name="Pomrenke H."/>
            <person name="Lapidus A."/>
            <person name="Copeland A."/>
            <person name="Glavina Del Rio T."/>
            <person name="Lucas S."/>
            <person name="Chen F."/>
            <person name="Tice H."/>
            <person name="Cheng J.F."/>
            <person name="Saunders E."/>
            <person name="Han C."/>
            <person name="Bruce D."/>
            <person name="Goodwin L."/>
            <person name="Chain P."/>
            <person name="Pitluck S."/>
            <person name="Ovchinikova G."/>
            <person name="Pati A."/>
            <person name="Ivanova N."/>
            <person name="Mavromatis K."/>
            <person name="Chen A."/>
            <person name="Palaniappan K."/>
            <person name="Land M."/>
            <person name="Hauser L."/>
            <person name="Chang Y.J."/>
            <person name="Jeffries C.D."/>
            <person name="Brettin T."/>
            <person name="Goker M."/>
            <person name="Bristow J."/>
            <person name="Eisen J.A."/>
            <person name="Markowitz V."/>
            <person name="Hugenholtz P."/>
            <person name="Kyrpides N.C."/>
            <person name="Klenk H.P."/>
            <person name="Detter J.C."/>
        </authorList>
    </citation>
    <scope>NUCLEOTIDE SEQUENCE [LARGE SCALE GENOMIC DNA]</scope>
    <source>
        <strain evidence="8">ATCC 43812 / DSM 4252 / R-10</strain>
    </source>
</reference>
<dbReference type="STRING" id="518766.Rmar_1375"/>
<accession>D0MIF6</accession>
<keyword evidence="3" id="KW-0186">Copper</keyword>
<evidence type="ECO:0000313" key="7">
    <source>
        <dbReference type="EMBL" id="ACY48264.1"/>
    </source>
</evidence>
<dbReference type="InterPro" id="IPR034279">
    <property type="entry name" value="CuRO_3_CopA"/>
</dbReference>
<dbReference type="Pfam" id="PF00394">
    <property type="entry name" value="Cu-oxidase"/>
    <property type="match status" value="1"/>
</dbReference>
<keyword evidence="8" id="KW-1185">Reference proteome</keyword>
<dbReference type="PANTHER" id="PTHR11709">
    <property type="entry name" value="MULTI-COPPER OXIDASE"/>
    <property type="match status" value="1"/>
</dbReference>
<dbReference type="InterPro" id="IPR006311">
    <property type="entry name" value="TAT_signal"/>
</dbReference>
<keyword evidence="1" id="KW-0479">Metal-binding</keyword>
<dbReference type="NCBIfam" id="TIGR01480">
    <property type="entry name" value="copper_res_A"/>
    <property type="match status" value="1"/>
</dbReference>
<dbReference type="InterPro" id="IPR034284">
    <property type="entry name" value="CuRO_1_CopA"/>
</dbReference>
<dbReference type="CDD" id="cd13874">
    <property type="entry name" value="CuRO_2_CopA"/>
    <property type="match status" value="1"/>
</dbReference>
<dbReference type="InterPro" id="IPR011706">
    <property type="entry name" value="Cu-oxidase_C"/>
</dbReference>
<evidence type="ECO:0000259" key="4">
    <source>
        <dbReference type="Pfam" id="PF00394"/>
    </source>
</evidence>
<dbReference type="SUPFAM" id="SSF49503">
    <property type="entry name" value="Cupredoxins"/>
    <property type="match status" value="3"/>
</dbReference>
<dbReference type="KEGG" id="rmr:Rmar_1375"/>